<name>A0A7D3W6J3_ACTVE</name>
<dbReference type="Proteomes" id="UP000501240">
    <property type="component" value="Chromosome"/>
</dbReference>
<dbReference type="Gene3D" id="3.40.50.12500">
    <property type="match status" value="1"/>
</dbReference>
<dbReference type="InterPro" id="IPR026286">
    <property type="entry name" value="MaiA/AMDase"/>
</dbReference>
<evidence type="ECO:0000313" key="1">
    <source>
        <dbReference type="EMBL" id="QKG27216.1"/>
    </source>
</evidence>
<reference evidence="1 2" key="1">
    <citation type="submission" date="2020-05" db="EMBL/GenBank/DDBJ databases">
        <title>Actinomadura verrucosospora NRRL-B18236 (PFL_A860) Genome sequencing and assembly.</title>
        <authorList>
            <person name="Samborskyy M."/>
        </authorList>
    </citation>
    <scope>NUCLEOTIDE SEQUENCE [LARGE SCALE GENOMIC DNA]</scope>
    <source>
        <strain evidence="1 2">NRRL:B18236</strain>
    </source>
</reference>
<organism evidence="1 2">
    <name type="scientific">Actinomadura verrucosospora</name>
    <dbReference type="NCBI Taxonomy" id="46165"/>
    <lineage>
        <taxon>Bacteria</taxon>
        <taxon>Bacillati</taxon>
        <taxon>Actinomycetota</taxon>
        <taxon>Actinomycetes</taxon>
        <taxon>Streptosporangiales</taxon>
        <taxon>Thermomonosporaceae</taxon>
        <taxon>Actinomadura</taxon>
    </lineage>
</organism>
<dbReference type="PANTHER" id="PTHR40267:SF1">
    <property type="entry name" value="BLR3294 PROTEIN"/>
    <property type="match status" value="1"/>
</dbReference>
<dbReference type="GO" id="GO:0016853">
    <property type="term" value="F:isomerase activity"/>
    <property type="evidence" value="ECO:0007669"/>
    <property type="project" value="UniProtKB-KW"/>
</dbReference>
<dbReference type="AlphaFoldDB" id="A0A7D3W6J3"/>
<dbReference type="EMBL" id="CP053892">
    <property type="protein sequence ID" value="QKG27216.1"/>
    <property type="molecule type" value="Genomic_DNA"/>
</dbReference>
<gene>
    <name evidence="1" type="ORF">ACTIVE_8869</name>
</gene>
<proteinExistence type="predicted"/>
<sequence length="250" mass="26450">MRAPRIGLLYPTPDTGEDDFAALAARVTPRIDLDVIYMPWPDGVDDLRELDTEATYDAVRRLGGEAHLRAVVPKALAAHDPIDAVAFGVSSASFLHGPDGVTAQVQTLSEVTGVPATSTTAAFLEALRHLRLRRVALASVYHPSGTEHFIDRVREAGTQVVHRVDADAPSDRDLAAWTPDRITGLVRAAAHPDAQAILLPETALHTSPLASRLDSAAGVPVLTATGVTIWAACRLLGLVPSADDAGPLFA</sequence>
<protein>
    <submittedName>
        <fullName evidence="1">Maleate cis-trans isomerase</fullName>
    </submittedName>
</protein>
<dbReference type="PANTHER" id="PTHR40267">
    <property type="entry name" value="BLR3294 PROTEIN"/>
    <property type="match status" value="1"/>
</dbReference>
<dbReference type="RefSeq" id="WP_173100533.1">
    <property type="nucleotide sequence ID" value="NZ_CP053892.1"/>
</dbReference>
<keyword evidence="1" id="KW-0413">Isomerase</keyword>
<evidence type="ECO:0000313" key="2">
    <source>
        <dbReference type="Proteomes" id="UP000501240"/>
    </source>
</evidence>
<dbReference type="InterPro" id="IPR053714">
    <property type="entry name" value="Iso_Racemase_Enz_sf"/>
</dbReference>
<dbReference type="Pfam" id="PF17645">
    <property type="entry name" value="Amdase"/>
    <property type="match status" value="1"/>
</dbReference>
<keyword evidence="2" id="KW-1185">Reference proteome</keyword>
<accession>A0A7D3W6J3</accession>